<organism evidence="1">
    <name type="scientific">marine metagenome</name>
    <dbReference type="NCBI Taxonomy" id="408172"/>
    <lineage>
        <taxon>unclassified sequences</taxon>
        <taxon>metagenomes</taxon>
        <taxon>ecological metagenomes</taxon>
    </lineage>
</organism>
<reference evidence="1" key="1">
    <citation type="submission" date="2018-05" db="EMBL/GenBank/DDBJ databases">
        <authorList>
            <person name="Lanie J.A."/>
            <person name="Ng W.-L."/>
            <person name="Kazmierczak K.M."/>
            <person name="Andrzejewski T.M."/>
            <person name="Davidsen T.M."/>
            <person name="Wayne K.J."/>
            <person name="Tettelin H."/>
            <person name="Glass J.I."/>
            <person name="Rusch D."/>
            <person name="Podicherti R."/>
            <person name="Tsui H.-C.T."/>
            <person name="Winkler M.E."/>
        </authorList>
    </citation>
    <scope>NUCLEOTIDE SEQUENCE</scope>
</reference>
<evidence type="ECO:0000313" key="1">
    <source>
        <dbReference type="EMBL" id="SVD70282.1"/>
    </source>
</evidence>
<accession>A0A382XGS8</accession>
<dbReference type="AlphaFoldDB" id="A0A382XGS8"/>
<proteinExistence type="predicted"/>
<name>A0A382XGS8_9ZZZZ</name>
<gene>
    <name evidence="1" type="ORF">METZ01_LOCUS423136</name>
</gene>
<protein>
    <submittedName>
        <fullName evidence="1">Uncharacterized protein</fullName>
    </submittedName>
</protein>
<feature type="non-terminal residue" evidence="1">
    <location>
        <position position="31"/>
    </location>
</feature>
<dbReference type="EMBL" id="UINC01167653">
    <property type="protein sequence ID" value="SVD70282.1"/>
    <property type="molecule type" value="Genomic_DNA"/>
</dbReference>
<sequence>MIRGIRLPSPVAVSFNSANDCLIASLLRFSF</sequence>